<comment type="subcellular location">
    <subcellularLocation>
        <location evidence="1">Cell inner membrane</location>
        <topology evidence="1">Single-pass membrane protein</topology>
        <orientation evidence="1">Periplasmic side</orientation>
    </subcellularLocation>
</comment>
<dbReference type="KEGG" id="lue:DCD74_04470"/>
<feature type="domain" description="TonB C-terminal" evidence="11">
    <location>
        <begin position="40"/>
        <end position="131"/>
    </location>
</feature>
<dbReference type="GO" id="GO:0015031">
    <property type="term" value="P:protein transport"/>
    <property type="evidence" value="ECO:0007669"/>
    <property type="project" value="UniProtKB-KW"/>
</dbReference>
<dbReference type="AlphaFoldDB" id="A0A344J4U1"/>
<evidence type="ECO:0000256" key="9">
    <source>
        <dbReference type="ARBA" id="ARBA00023136"/>
    </source>
</evidence>
<keyword evidence="7" id="KW-0653">Protein transport</keyword>
<reference evidence="13" key="1">
    <citation type="submission" date="2018-05" db="EMBL/GenBank/DDBJ databases">
        <title>Luteimonas pekinense sp. nov., isolated from human Meibomian gland secretions, Beijing, China.</title>
        <authorList>
            <person name="Wen T."/>
            <person name="Bai H."/>
            <person name="Lv H."/>
        </authorList>
    </citation>
    <scope>NUCLEOTIDE SEQUENCE [LARGE SCALE GENOMIC DNA]</scope>
    <source>
        <strain evidence="13">83-4</strain>
    </source>
</reference>
<dbReference type="Pfam" id="PF03544">
    <property type="entry name" value="TonB_C"/>
    <property type="match status" value="1"/>
</dbReference>
<dbReference type="OrthoDB" id="5956010at2"/>
<feature type="chain" id="PRO_5016607941" description="TonB C-terminal domain-containing protein" evidence="10">
    <location>
        <begin position="25"/>
        <end position="238"/>
    </location>
</feature>
<evidence type="ECO:0000256" key="1">
    <source>
        <dbReference type="ARBA" id="ARBA00004383"/>
    </source>
</evidence>
<dbReference type="PANTHER" id="PTHR33446">
    <property type="entry name" value="PROTEIN TONB-RELATED"/>
    <property type="match status" value="1"/>
</dbReference>
<evidence type="ECO:0000256" key="6">
    <source>
        <dbReference type="ARBA" id="ARBA00022692"/>
    </source>
</evidence>
<comment type="similarity">
    <text evidence="2">Belongs to the TonB family.</text>
</comment>
<dbReference type="Gene3D" id="3.30.1150.10">
    <property type="match status" value="1"/>
</dbReference>
<feature type="signal peptide" evidence="10">
    <location>
        <begin position="1"/>
        <end position="24"/>
    </location>
</feature>
<keyword evidence="10" id="KW-0732">Signal</keyword>
<evidence type="ECO:0000256" key="4">
    <source>
        <dbReference type="ARBA" id="ARBA00022475"/>
    </source>
</evidence>
<evidence type="ECO:0000313" key="13">
    <source>
        <dbReference type="Proteomes" id="UP000251842"/>
    </source>
</evidence>
<dbReference type="InterPro" id="IPR037682">
    <property type="entry name" value="TonB_C"/>
</dbReference>
<evidence type="ECO:0000259" key="11">
    <source>
        <dbReference type="PROSITE" id="PS52015"/>
    </source>
</evidence>
<keyword evidence="3" id="KW-0813">Transport</keyword>
<dbReference type="EMBL" id="CP029556">
    <property type="protein sequence ID" value="AXA84051.1"/>
    <property type="molecule type" value="Genomic_DNA"/>
</dbReference>
<dbReference type="GO" id="GO:0031992">
    <property type="term" value="F:energy transducer activity"/>
    <property type="evidence" value="ECO:0007669"/>
    <property type="project" value="TreeGrafter"/>
</dbReference>
<evidence type="ECO:0000256" key="8">
    <source>
        <dbReference type="ARBA" id="ARBA00022989"/>
    </source>
</evidence>
<dbReference type="PROSITE" id="PS52015">
    <property type="entry name" value="TONB_CTD"/>
    <property type="match status" value="1"/>
</dbReference>
<dbReference type="PANTHER" id="PTHR33446:SF2">
    <property type="entry name" value="PROTEIN TONB"/>
    <property type="match status" value="1"/>
</dbReference>
<keyword evidence="8" id="KW-1133">Transmembrane helix</keyword>
<keyword evidence="13" id="KW-1185">Reference proteome</keyword>
<dbReference type="GO" id="GO:0055085">
    <property type="term" value="P:transmembrane transport"/>
    <property type="evidence" value="ECO:0007669"/>
    <property type="project" value="InterPro"/>
</dbReference>
<evidence type="ECO:0000256" key="7">
    <source>
        <dbReference type="ARBA" id="ARBA00022927"/>
    </source>
</evidence>
<keyword evidence="5" id="KW-0997">Cell inner membrane</keyword>
<keyword evidence="4" id="KW-1003">Cell membrane</keyword>
<evidence type="ECO:0000256" key="10">
    <source>
        <dbReference type="SAM" id="SignalP"/>
    </source>
</evidence>
<accession>A0A344J4U1</accession>
<gene>
    <name evidence="12" type="ORF">DCD74_04470</name>
</gene>
<dbReference type="NCBIfam" id="TIGR01352">
    <property type="entry name" value="tonB_Cterm"/>
    <property type="match status" value="1"/>
</dbReference>
<keyword evidence="6" id="KW-0812">Transmembrane</keyword>
<keyword evidence="9" id="KW-0472">Membrane</keyword>
<evidence type="ECO:0000313" key="12">
    <source>
        <dbReference type="EMBL" id="AXA84051.1"/>
    </source>
</evidence>
<dbReference type="InterPro" id="IPR051045">
    <property type="entry name" value="TonB-dependent_transducer"/>
</dbReference>
<proteinExistence type="inferred from homology"/>
<protein>
    <recommendedName>
        <fullName evidence="11">TonB C-terminal domain-containing protein</fullName>
    </recommendedName>
</protein>
<evidence type="ECO:0000256" key="2">
    <source>
        <dbReference type="ARBA" id="ARBA00006555"/>
    </source>
</evidence>
<dbReference type="SUPFAM" id="SSF74653">
    <property type="entry name" value="TolA/TonB C-terminal domain"/>
    <property type="match status" value="1"/>
</dbReference>
<dbReference type="Proteomes" id="UP000251842">
    <property type="component" value="Chromosome"/>
</dbReference>
<dbReference type="GO" id="GO:0098797">
    <property type="term" value="C:plasma membrane protein complex"/>
    <property type="evidence" value="ECO:0007669"/>
    <property type="project" value="TreeGrafter"/>
</dbReference>
<evidence type="ECO:0000256" key="3">
    <source>
        <dbReference type="ARBA" id="ARBA00022448"/>
    </source>
</evidence>
<organism evidence="12 13">
    <name type="scientific">Solilutibacter oculi</name>
    <dbReference type="NCBI Taxonomy" id="2698682"/>
    <lineage>
        <taxon>Bacteria</taxon>
        <taxon>Pseudomonadati</taxon>
        <taxon>Pseudomonadota</taxon>
        <taxon>Gammaproteobacteria</taxon>
        <taxon>Lysobacterales</taxon>
        <taxon>Lysobacteraceae</taxon>
        <taxon>Solilutibacter</taxon>
    </lineage>
</organism>
<evidence type="ECO:0000256" key="5">
    <source>
        <dbReference type="ARBA" id="ARBA00022519"/>
    </source>
</evidence>
<name>A0A344J4U1_9GAMM</name>
<dbReference type="InterPro" id="IPR006260">
    <property type="entry name" value="TonB/TolA_C"/>
</dbReference>
<sequence length="238" mass="24817">MIGMSLRRTLLASAVFSLSLSVHAAPPQPTPPPLPAPPAAEMPLPKVISRVDPIYPPQAICLGTGGTTKVLVNINAQGTVDSASVAYSSGNRALDRAAVTAIRQWTFESPGAMFSGYVDVNFEADGGPLDDCLQVATFGGLVGETPGYEPGSLEVLVHLLPSDAGTFQFVILDTTGATLETQTLAAEQVPGMVRFKGLKAGEHILSIRADGVELRHSTFTVLDNGSVMTPPPTPPAED</sequence>